<evidence type="ECO:0000313" key="1">
    <source>
        <dbReference type="EMBL" id="MBY08380.1"/>
    </source>
</evidence>
<name>A0A2R5LFU1_9ACAR</name>
<proteinExistence type="predicted"/>
<sequence length="143" mass="16476">MQPADALEDDFEEIYARDEVTWLDKVSMVLGKSKLQERTAVFLTDDDMYRKMGFKNDYDWSTTVVFKFQVGSKDVWFPTFTKYLKQAGIAFGGWSRTNIEYVHLFKAETVNDADELVSRGDVIIDDIPCKLLPLRTVDDLDAV</sequence>
<organism evidence="1">
    <name type="scientific">Ornithodoros turicata</name>
    <dbReference type="NCBI Taxonomy" id="34597"/>
    <lineage>
        <taxon>Eukaryota</taxon>
        <taxon>Metazoa</taxon>
        <taxon>Ecdysozoa</taxon>
        <taxon>Arthropoda</taxon>
        <taxon>Chelicerata</taxon>
        <taxon>Arachnida</taxon>
        <taxon>Acari</taxon>
        <taxon>Parasitiformes</taxon>
        <taxon>Ixodida</taxon>
        <taxon>Ixodoidea</taxon>
        <taxon>Argasidae</taxon>
        <taxon>Ornithodorinae</taxon>
        <taxon>Ornithodoros</taxon>
    </lineage>
</organism>
<reference evidence="1" key="1">
    <citation type="submission" date="2018-03" db="EMBL/GenBank/DDBJ databases">
        <title>The relapsing fever spirochete Borrelia turicatae persists in the highly oxidative environment of its soft-bodied tick vector.</title>
        <authorList>
            <person name="Bourret T.J."/>
            <person name="Boyle W.K."/>
            <person name="Valenzuela J.G."/>
            <person name="Oliveira F."/>
            <person name="Lopez J.E."/>
        </authorList>
    </citation>
    <scope>NUCLEOTIDE SEQUENCE</scope>
    <source>
        <strain evidence="1">Kansas strain/isolate</strain>
        <tissue evidence="1">Salivary glands</tissue>
    </source>
</reference>
<accession>A0A2R5LFU1</accession>
<protein>
    <submittedName>
        <fullName evidence="1">Putative secreted protein</fullName>
    </submittedName>
</protein>
<dbReference type="AlphaFoldDB" id="A0A2R5LFU1"/>
<dbReference type="EMBL" id="GGLE01004254">
    <property type="protein sequence ID" value="MBY08380.1"/>
    <property type="molecule type" value="Transcribed_RNA"/>
</dbReference>